<evidence type="ECO:0000313" key="1">
    <source>
        <dbReference type="EMBL" id="EKG18730.1"/>
    </source>
</evidence>
<evidence type="ECO:0000313" key="2">
    <source>
        <dbReference type="Proteomes" id="UP000007129"/>
    </source>
</evidence>
<gene>
    <name evidence="1" type="ORF">MPH_04019</name>
</gene>
<dbReference type="InParanoid" id="K2SPM0"/>
<reference evidence="1 2" key="1">
    <citation type="journal article" date="2012" name="BMC Genomics">
        <title>Tools to kill: Genome of one of the most destructive plant pathogenic fungi Macrophomina phaseolina.</title>
        <authorList>
            <person name="Islam M.S."/>
            <person name="Haque M.S."/>
            <person name="Islam M.M."/>
            <person name="Emdad E.M."/>
            <person name="Halim A."/>
            <person name="Hossen Q.M.M."/>
            <person name="Hossain M.Z."/>
            <person name="Ahmed B."/>
            <person name="Rahim S."/>
            <person name="Rahman M.S."/>
            <person name="Alam M.M."/>
            <person name="Hou S."/>
            <person name="Wan X."/>
            <person name="Saito J.A."/>
            <person name="Alam M."/>
        </authorList>
    </citation>
    <scope>NUCLEOTIDE SEQUENCE [LARGE SCALE GENOMIC DNA]</scope>
    <source>
        <strain evidence="1 2">MS6</strain>
    </source>
</reference>
<organism evidence="1 2">
    <name type="scientific">Macrophomina phaseolina (strain MS6)</name>
    <name type="common">Charcoal rot fungus</name>
    <dbReference type="NCBI Taxonomy" id="1126212"/>
    <lineage>
        <taxon>Eukaryota</taxon>
        <taxon>Fungi</taxon>
        <taxon>Dikarya</taxon>
        <taxon>Ascomycota</taxon>
        <taxon>Pezizomycotina</taxon>
        <taxon>Dothideomycetes</taxon>
        <taxon>Dothideomycetes incertae sedis</taxon>
        <taxon>Botryosphaeriales</taxon>
        <taxon>Botryosphaeriaceae</taxon>
        <taxon>Macrophomina</taxon>
    </lineage>
</organism>
<dbReference type="EMBL" id="AHHD01000178">
    <property type="protein sequence ID" value="EKG18730.1"/>
    <property type="molecule type" value="Genomic_DNA"/>
</dbReference>
<dbReference type="VEuPathDB" id="FungiDB:MPH_04019"/>
<sequence length="183" mass="20587">MMYRPGEAGLFQRRTWFCTWALTWASYQEHPGVVQAFQNGAASADGYAAHRIIQSVMYNSLPGIQDEQDFDKEMKVRDIIKKVFERISQITEQQQQLSHCPSTLFDHSGLTGYEFLDIALFEENLIAKRTSEDPGLTGDWLKLVEKWPDMAVILCANLGEPIRPAKNCPCATIGAACLRADVS</sequence>
<name>K2SPM0_MACPH</name>
<dbReference type="HOGENOM" id="CLU_1475439_0_0_1"/>
<comment type="caution">
    <text evidence="1">The sequence shown here is derived from an EMBL/GenBank/DDBJ whole genome shotgun (WGS) entry which is preliminary data.</text>
</comment>
<proteinExistence type="predicted"/>
<protein>
    <submittedName>
        <fullName evidence="1">Uncharacterized protein</fullName>
    </submittedName>
</protein>
<accession>K2SPM0</accession>
<dbReference type="AlphaFoldDB" id="K2SPM0"/>
<dbReference type="OrthoDB" id="1577640at2759"/>
<dbReference type="Proteomes" id="UP000007129">
    <property type="component" value="Unassembled WGS sequence"/>
</dbReference>